<dbReference type="Proteomes" id="UP000477386">
    <property type="component" value="Unassembled WGS sequence"/>
</dbReference>
<organism evidence="1 2">
    <name type="scientific">Spirosoma agri</name>
    <dbReference type="NCBI Taxonomy" id="1987381"/>
    <lineage>
        <taxon>Bacteria</taxon>
        <taxon>Pseudomonadati</taxon>
        <taxon>Bacteroidota</taxon>
        <taxon>Cytophagia</taxon>
        <taxon>Cytophagales</taxon>
        <taxon>Cytophagaceae</taxon>
        <taxon>Spirosoma</taxon>
    </lineage>
</organism>
<evidence type="ECO:0000313" key="1">
    <source>
        <dbReference type="EMBL" id="NEU67600.1"/>
    </source>
</evidence>
<sequence>MRTLFFLLLVGGLSCRNEKAADQEPSQTEPAFIYANNLASDGCEEFVRLDHGNPSTDVMYKPTVTSLPILQNALRTLPTGTGSLEHPVIIRFRETGNQVSLQCGWGSRPTIGEIEILSIDKR</sequence>
<dbReference type="PROSITE" id="PS51257">
    <property type="entry name" value="PROKAR_LIPOPROTEIN"/>
    <property type="match status" value="1"/>
</dbReference>
<proteinExistence type="predicted"/>
<name>A0A6M0IH46_9BACT</name>
<protein>
    <recommendedName>
        <fullName evidence="3">Lipoprotein</fullName>
    </recommendedName>
</protein>
<evidence type="ECO:0008006" key="3">
    <source>
        <dbReference type="Google" id="ProtNLM"/>
    </source>
</evidence>
<gene>
    <name evidence="1" type="ORF">GK091_11965</name>
</gene>
<dbReference type="RefSeq" id="WP_164037879.1">
    <property type="nucleotide sequence ID" value="NZ_JAAGNZ010000001.1"/>
</dbReference>
<dbReference type="AlphaFoldDB" id="A0A6M0IH46"/>
<comment type="caution">
    <text evidence="1">The sequence shown here is derived from an EMBL/GenBank/DDBJ whole genome shotgun (WGS) entry which is preliminary data.</text>
</comment>
<accession>A0A6M0IH46</accession>
<keyword evidence="2" id="KW-1185">Reference proteome</keyword>
<evidence type="ECO:0000313" key="2">
    <source>
        <dbReference type="Proteomes" id="UP000477386"/>
    </source>
</evidence>
<reference evidence="1 2" key="1">
    <citation type="submission" date="2020-02" db="EMBL/GenBank/DDBJ databases">
        <title>Draft genome sequence of two Spirosoma agri KCTC 52727 and Spirosoma terrae KCTC 52035.</title>
        <authorList>
            <person name="Rojas J."/>
            <person name="Ambika Manirajan B."/>
            <person name="Ratering S."/>
            <person name="Suarez C."/>
            <person name="Schnell S."/>
        </authorList>
    </citation>
    <scope>NUCLEOTIDE SEQUENCE [LARGE SCALE GENOMIC DNA]</scope>
    <source>
        <strain evidence="1 2">KCTC 52727</strain>
    </source>
</reference>
<dbReference type="EMBL" id="JAAGNZ010000001">
    <property type="protein sequence ID" value="NEU67600.1"/>
    <property type="molecule type" value="Genomic_DNA"/>
</dbReference>